<feature type="compositionally biased region" description="Basic and acidic residues" evidence="1">
    <location>
        <begin position="109"/>
        <end position="125"/>
    </location>
</feature>
<dbReference type="PANTHER" id="PTHR45629:SF7">
    <property type="entry name" value="DNA EXCISION REPAIR PROTEIN ERCC-6-RELATED"/>
    <property type="match status" value="1"/>
</dbReference>
<feature type="compositionally biased region" description="Acidic residues" evidence="1">
    <location>
        <begin position="403"/>
        <end position="415"/>
    </location>
</feature>
<comment type="caution">
    <text evidence="3">The sequence shown here is derived from an EMBL/GenBank/DDBJ whole genome shotgun (WGS) entry which is preliminary data.</text>
</comment>
<feature type="region of interest" description="Disordered" evidence="1">
    <location>
        <begin position="481"/>
        <end position="527"/>
    </location>
</feature>
<dbReference type="GO" id="GO:0005634">
    <property type="term" value="C:nucleus"/>
    <property type="evidence" value="ECO:0007669"/>
    <property type="project" value="TreeGrafter"/>
</dbReference>
<dbReference type="AlphaFoldDB" id="A0A9K3GKN9"/>
<organism evidence="3 4">
    <name type="scientific">Kipferlia bialata</name>
    <dbReference type="NCBI Taxonomy" id="797122"/>
    <lineage>
        <taxon>Eukaryota</taxon>
        <taxon>Metamonada</taxon>
        <taxon>Carpediemonas-like organisms</taxon>
        <taxon>Kipferlia</taxon>
    </lineage>
</organism>
<feature type="compositionally biased region" description="Pro residues" evidence="1">
    <location>
        <begin position="177"/>
        <end position="188"/>
    </location>
</feature>
<feature type="compositionally biased region" description="Basic and acidic residues" evidence="1">
    <location>
        <begin position="352"/>
        <end position="370"/>
    </location>
</feature>
<feature type="compositionally biased region" description="Basic and acidic residues" evidence="1">
    <location>
        <begin position="391"/>
        <end position="402"/>
    </location>
</feature>
<proteinExistence type="predicted"/>
<evidence type="ECO:0000313" key="4">
    <source>
        <dbReference type="Proteomes" id="UP000265618"/>
    </source>
</evidence>
<feature type="compositionally biased region" description="Basic and acidic residues" evidence="1">
    <location>
        <begin position="227"/>
        <end position="258"/>
    </location>
</feature>
<feature type="compositionally biased region" description="Basic and acidic residues" evidence="1">
    <location>
        <begin position="432"/>
        <end position="441"/>
    </location>
</feature>
<dbReference type="InterPro" id="IPR000330">
    <property type="entry name" value="SNF2_N"/>
</dbReference>
<dbReference type="Proteomes" id="UP000265618">
    <property type="component" value="Unassembled WGS sequence"/>
</dbReference>
<feature type="compositionally biased region" description="Low complexity" evidence="1">
    <location>
        <begin position="96"/>
        <end position="106"/>
    </location>
</feature>
<evidence type="ECO:0000259" key="2">
    <source>
        <dbReference type="PROSITE" id="PS51192"/>
    </source>
</evidence>
<feature type="region of interest" description="Disordered" evidence="1">
    <location>
        <begin position="1"/>
        <end position="272"/>
    </location>
</feature>
<dbReference type="Pfam" id="PF00176">
    <property type="entry name" value="SNF2-rel_dom"/>
    <property type="match status" value="1"/>
</dbReference>
<dbReference type="SUPFAM" id="SSF52540">
    <property type="entry name" value="P-loop containing nucleoside triphosphate hydrolases"/>
    <property type="match status" value="1"/>
</dbReference>
<dbReference type="GO" id="GO:0005524">
    <property type="term" value="F:ATP binding"/>
    <property type="evidence" value="ECO:0007669"/>
    <property type="project" value="InterPro"/>
</dbReference>
<reference evidence="3 4" key="1">
    <citation type="journal article" date="2018" name="PLoS ONE">
        <title>The draft genome of Kipferlia bialata reveals reductive genome evolution in fornicate parasites.</title>
        <authorList>
            <person name="Tanifuji G."/>
            <person name="Takabayashi S."/>
            <person name="Kume K."/>
            <person name="Takagi M."/>
            <person name="Nakayama T."/>
            <person name="Kamikawa R."/>
            <person name="Inagaki Y."/>
            <person name="Hashimoto T."/>
        </authorList>
    </citation>
    <scope>NUCLEOTIDE SEQUENCE [LARGE SCALE GENOMIC DNA]</scope>
    <source>
        <strain evidence="3">NY0173</strain>
    </source>
</reference>
<dbReference type="PANTHER" id="PTHR45629">
    <property type="entry name" value="SNF2/RAD54 FAMILY MEMBER"/>
    <property type="match status" value="1"/>
</dbReference>
<keyword evidence="4" id="KW-1185">Reference proteome</keyword>
<feature type="compositionally biased region" description="Basic and acidic residues" evidence="1">
    <location>
        <begin position="17"/>
        <end position="26"/>
    </location>
</feature>
<dbReference type="GO" id="GO:0006283">
    <property type="term" value="P:transcription-coupled nucleotide-excision repair"/>
    <property type="evidence" value="ECO:0007669"/>
    <property type="project" value="TreeGrafter"/>
</dbReference>
<feature type="compositionally biased region" description="Basic and acidic residues" evidence="1">
    <location>
        <begin position="492"/>
        <end position="509"/>
    </location>
</feature>
<feature type="domain" description="Helicase ATP-binding" evidence="2">
    <location>
        <begin position="594"/>
        <end position="762"/>
    </location>
</feature>
<evidence type="ECO:0000313" key="3">
    <source>
        <dbReference type="EMBL" id="GIQ85856.1"/>
    </source>
</evidence>
<feature type="non-terminal residue" evidence="3">
    <location>
        <position position="1"/>
    </location>
</feature>
<feature type="compositionally biased region" description="Basic and acidic residues" evidence="1">
    <location>
        <begin position="38"/>
        <end position="65"/>
    </location>
</feature>
<dbReference type="InterPro" id="IPR014001">
    <property type="entry name" value="Helicase_ATP-bd"/>
</dbReference>
<sequence>MGGSKSPRSKTPRPASRGRDRERAVKAEPTPKGPVKGKKGEREGDVKKEDGWRGINTEGKEDRGRPLVVRPPPRRVRKRVTAPAPPAEREREKKGASSASRLLRASDVPPRRAEREREREREKGAQKRVPIAPREKKAVSKKGTKRAKKRLPDVPEAPSEGVASRSTSEKVSTKKALPPPDSAIPTPLPGMHKTSDMERRSALRAKIATQGLPPMVPSGTQGGAEKPTARDREAERERERDADITTKGLETERERERDADDSDSDAEGVNVVTGDAFEGEVIAELDASIQKERRRTRQKLVREVKKLQSHIKHASENAGRSLIPTYNAARIAETDRKVLAFERQLHKAQQRLERFDQAEEERERGRERQSQDGLSQDMDDGFLGDEVMSAVREEGKRLRELEGELEGEGETEEVDMLGTDDVFEGLGLYSSDGERERERGSDGAWSPSPSPSPSPLPPILGYISEGEASEETDPEFERLMELSEGEEEYEGDDKARVKSERGKERERAKASKKKKRARVKAERTAAAEERKRAKGSIVDDIVLLTYKDRVTAAKQAMAKEGFRINVRPTGLFQHSEYLEHSLMPFQKKGAEWLGQLYKQRLGGLLGDEMGLGKTVQAVSLLSALYNVGKLTPSMIVCPATLIGVWVNEIRKWDPRIRVIVMHGSASGCDTPQAREAKFRSLVKHGHVLVTTYGNIRTYHPWYSKVQWNVMICDEGHKLKSIRTQISRAIRQIKPKSRVILSGSPIQNNLTELWALIEHIVPGRLGQDQKEFEEVFNTPIAQGGYKEASEEQVRAATSAAAELRERIRPFFLRRTKKVLAAELPPRREELIMVDLNEHQENLYCEVVFDAKEAARHESERQEEMEKGRRHRGGGEDKGQLWGMLQRMQHICNHPDIIHSLSLSLSL</sequence>
<dbReference type="GO" id="GO:0008094">
    <property type="term" value="F:ATP-dependent activity, acting on DNA"/>
    <property type="evidence" value="ECO:0007669"/>
    <property type="project" value="TreeGrafter"/>
</dbReference>
<gene>
    <name evidence="3" type="ORF">KIPB_007596</name>
</gene>
<feature type="region of interest" description="Disordered" evidence="1">
    <location>
        <begin position="352"/>
        <end position="462"/>
    </location>
</feature>
<dbReference type="InterPro" id="IPR050496">
    <property type="entry name" value="SNF2_RAD54_helicase_repair"/>
</dbReference>
<accession>A0A9K3GKN9</accession>
<dbReference type="EMBL" id="BDIP01002173">
    <property type="protein sequence ID" value="GIQ85856.1"/>
    <property type="molecule type" value="Genomic_DNA"/>
</dbReference>
<dbReference type="InterPro" id="IPR027417">
    <property type="entry name" value="P-loop_NTPase"/>
</dbReference>
<protein>
    <recommendedName>
        <fullName evidence="2">Helicase ATP-binding domain-containing protein</fullName>
    </recommendedName>
</protein>
<feature type="compositionally biased region" description="Basic residues" evidence="1">
    <location>
        <begin position="139"/>
        <end position="149"/>
    </location>
</feature>
<feature type="region of interest" description="Disordered" evidence="1">
    <location>
        <begin position="854"/>
        <end position="877"/>
    </location>
</feature>
<dbReference type="PROSITE" id="PS51192">
    <property type="entry name" value="HELICASE_ATP_BIND_1"/>
    <property type="match status" value="1"/>
</dbReference>
<dbReference type="Gene3D" id="3.40.50.10810">
    <property type="entry name" value="Tandem AAA-ATPase domain"/>
    <property type="match status" value="1"/>
</dbReference>
<name>A0A9K3GKN9_9EUKA</name>
<dbReference type="OrthoDB" id="413460at2759"/>
<dbReference type="InterPro" id="IPR038718">
    <property type="entry name" value="SNF2-like_sf"/>
</dbReference>
<dbReference type="SMART" id="SM00487">
    <property type="entry name" value="DEXDc"/>
    <property type="match status" value="1"/>
</dbReference>
<feature type="compositionally biased region" description="Pro residues" evidence="1">
    <location>
        <begin position="448"/>
        <end position="458"/>
    </location>
</feature>
<evidence type="ECO:0000256" key="1">
    <source>
        <dbReference type="SAM" id="MobiDB-lite"/>
    </source>
</evidence>